<dbReference type="Gene3D" id="3.30.160.60">
    <property type="entry name" value="Classic Zinc Finger"/>
    <property type="match status" value="7"/>
</dbReference>
<dbReference type="SMART" id="SM00355">
    <property type="entry name" value="ZnF_C2H2"/>
    <property type="match status" value="7"/>
</dbReference>
<keyword evidence="3" id="KW-0479">Metal-binding</keyword>
<feature type="domain" description="C2H2-type" evidence="13">
    <location>
        <begin position="336"/>
        <end position="363"/>
    </location>
</feature>
<dbReference type="AlphaFoldDB" id="A0A9D2YJ85"/>
<evidence type="ECO:0000256" key="3">
    <source>
        <dbReference type="ARBA" id="ARBA00022723"/>
    </source>
</evidence>
<dbReference type="InterPro" id="IPR036236">
    <property type="entry name" value="Znf_C2H2_sf"/>
</dbReference>
<feature type="domain" description="C2H2-type" evidence="13">
    <location>
        <begin position="308"/>
        <end position="335"/>
    </location>
</feature>
<proteinExistence type="inferred from homology"/>
<keyword evidence="7" id="KW-0805">Transcription regulation</keyword>
<dbReference type="FunFam" id="3.30.160.60:FF:001480">
    <property type="entry name" value="Si:cabz01071911.3"/>
    <property type="match status" value="1"/>
</dbReference>
<dbReference type="GO" id="GO:0042802">
    <property type="term" value="F:identical protein binding"/>
    <property type="evidence" value="ECO:0007669"/>
    <property type="project" value="UniProtKB-ARBA"/>
</dbReference>
<reference evidence="14" key="1">
    <citation type="submission" date="2020-03" db="EMBL/GenBank/DDBJ databases">
        <title>Intra-Species Differences in Population Size shape Life History and Genome Evolution.</title>
        <authorList>
            <person name="Willemsen D."/>
            <person name="Cui R."/>
            <person name="Valenzano D.R."/>
        </authorList>
    </citation>
    <scope>NUCLEOTIDE SEQUENCE</scope>
    <source>
        <strain evidence="14">GRZ</strain>
        <tissue evidence="14">Whole</tissue>
    </source>
</reference>
<dbReference type="FunFam" id="3.30.160.60:FF:000508">
    <property type="entry name" value="Myeloid zinc finger 1"/>
    <property type="match status" value="1"/>
</dbReference>
<evidence type="ECO:0000256" key="11">
    <source>
        <dbReference type="PROSITE-ProRule" id="PRU00042"/>
    </source>
</evidence>
<dbReference type="PANTHER" id="PTHR23226">
    <property type="entry name" value="ZINC FINGER AND SCAN DOMAIN-CONTAINING"/>
    <property type="match status" value="1"/>
</dbReference>
<dbReference type="SUPFAM" id="SSF57667">
    <property type="entry name" value="beta-beta-alpha zinc fingers"/>
    <property type="match status" value="4"/>
</dbReference>
<dbReference type="FunFam" id="3.30.160.60:FF:002343">
    <property type="entry name" value="Zinc finger protein 33A"/>
    <property type="match status" value="1"/>
</dbReference>
<evidence type="ECO:0000256" key="10">
    <source>
        <dbReference type="ARBA" id="ARBA00023242"/>
    </source>
</evidence>
<feature type="domain" description="C2H2-type" evidence="13">
    <location>
        <begin position="392"/>
        <end position="419"/>
    </location>
</feature>
<evidence type="ECO:0000256" key="4">
    <source>
        <dbReference type="ARBA" id="ARBA00022737"/>
    </source>
</evidence>
<accession>A0A9D2YJ85</accession>
<dbReference type="GO" id="GO:0000981">
    <property type="term" value="F:DNA-binding transcription factor activity, RNA polymerase II-specific"/>
    <property type="evidence" value="ECO:0007669"/>
    <property type="project" value="TreeGrafter"/>
</dbReference>
<dbReference type="GO" id="GO:0008270">
    <property type="term" value="F:zinc ion binding"/>
    <property type="evidence" value="ECO:0007669"/>
    <property type="project" value="UniProtKB-KW"/>
</dbReference>
<dbReference type="FunFam" id="3.30.160.60:FF:000100">
    <property type="entry name" value="Zinc finger 45-like"/>
    <property type="match status" value="1"/>
</dbReference>
<dbReference type="OrthoDB" id="6077919at2759"/>
<evidence type="ECO:0000256" key="1">
    <source>
        <dbReference type="ARBA" id="ARBA00004123"/>
    </source>
</evidence>
<comment type="subcellular location">
    <subcellularLocation>
        <location evidence="1">Nucleus</location>
    </subcellularLocation>
</comment>
<dbReference type="GO" id="GO:0000978">
    <property type="term" value="F:RNA polymerase II cis-regulatory region sequence-specific DNA binding"/>
    <property type="evidence" value="ECO:0007669"/>
    <property type="project" value="TreeGrafter"/>
</dbReference>
<dbReference type="FunFam" id="3.30.160.60:FF:000213">
    <property type="entry name" value="Zinc finger protein 624"/>
    <property type="match status" value="1"/>
</dbReference>
<comment type="caution">
    <text evidence="14">The sequence shown here is derived from an EMBL/GenBank/DDBJ whole genome shotgun (WGS) entry which is preliminary data.</text>
</comment>
<protein>
    <submittedName>
        <fullName evidence="14">Zinc finger and SCAN domain-containing protein 2-like</fullName>
    </submittedName>
</protein>
<dbReference type="Pfam" id="PF00096">
    <property type="entry name" value="zf-C2H2"/>
    <property type="match status" value="7"/>
</dbReference>
<dbReference type="GO" id="GO:0005634">
    <property type="term" value="C:nucleus"/>
    <property type="evidence" value="ECO:0007669"/>
    <property type="project" value="UniProtKB-SubCell"/>
</dbReference>
<organism evidence="14 15">
    <name type="scientific">Nothobranchius furzeri</name>
    <name type="common">Turquoise killifish</name>
    <dbReference type="NCBI Taxonomy" id="105023"/>
    <lineage>
        <taxon>Eukaryota</taxon>
        <taxon>Metazoa</taxon>
        <taxon>Chordata</taxon>
        <taxon>Craniata</taxon>
        <taxon>Vertebrata</taxon>
        <taxon>Euteleostomi</taxon>
        <taxon>Actinopterygii</taxon>
        <taxon>Neopterygii</taxon>
        <taxon>Teleostei</taxon>
        <taxon>Neoteleostei</taxon>
        <taxon>Acanthomorphata</taxon>
        <taxon>Ovalentaria</taxon>
        <taxon>Atherinomorphae</taxon>
        <taxon>Cyprinodontiformes</taxon>
        <taxon>Nothobranchiidae</taxon>
        <taxon>Nothobranchius</taxon>
    </lineage>
</organism>
<keyword evidence="4" id="KW-0677">Repeat</keyword>
<evidence type="ECO:0000256" key="7">
    <source>
        <dbReference type="ARBA" id="ARBA00023015"/>
    </source>
</evidence>
<evidence type="ECO:0000259" key="13">
    <source>
        <dbReference type="PROSITE" id="PS50157"/>
    </source>
</evidence>
<evidence type="ECO:0000256" key="12">
    <source>
        <dbReference type="SAM" id="MobiDB-lite"/>
    </source>
</evidence>
<dbReference type="FunFam" id="3.30.160.60:FF:000478">
    <property type="entry name" value="Zinc finger protein 133"/>
    <property type="match status" value="1"/>
</dbReference>
<comment type="similarity">
    <text evidence="2">Belongs to the krueppel C2H2-type zinc-finger protein family.</text>
</comment>
<dbReference type="PROSITE" id="PS00028">
    <property type="entry name" value="ZINC_FINGER_C2H2_1"/>
    <property type="match status" value="7"/>
</dbReference>
<keyword evidence="8" id="KW-0238">DNA-binding</keyword>
<feature type="domain" description="C2H2-type" evidence="13">
    <location>
        <begin position="420"/>
        <end position="444"/>
    </location>
</feature>
<evidence type="ECO:0000256" key="5">
    <source>
        <dbReference type="ARBA" id="ARBA00022771"/>
    </source>
</evidence>
<evidence type="ECO:0000256" key="8">
    <source>
        <dbReference type="ARBA" id="ARBA00023125"/>
    </source>
</evidence>
<sequence length="444" mass="50433">MSSVQHLREFISERLAAAAEEIFSQFEKTIEEELEAQRRLLDISWKTSLTAELPQHRVYEQVGRTCCVDVQEPEPEPPQTENRPVEFWTRQEDKHLLLKKDLDGFLLESSLEEASALSEDVMVQFQDTMAGPVSKQDEVLNSQQLSDHDRKSSLDQLDTGPPSQSKGDKEEPQPSQFKEDQVDPGPLQTKEDQEDLHSSPDQEQLVLKKESDVFMVTVDCEERDQAEAEQSSLVLSSQKVEGSLDPDGIGPYSCSTCGKSFSDLSSLKFHQQTHQDEKPYSCQTCLKSFGRRDSLLRHMITHTGERRYSCQICGDRFGLNSHLLRHMRTHTGEKPFSCQVCLKSFSQSNSLTDHMRIHTGEKPYSCEECGKRFVQRGALNVHMRTHTGEKPFSCSMCGKGFSASTSLLHHIRTHTGEKPFSCKQCGKRFSQNSNLMSHKRSSHM</sequence>
<dbReference type="PROSITE" id="PS50157">
    <property type="entry name" value="ZINC_FINGER_C2H2_2"/>
    <property type="match status" value="7"/>
</dbReference>
<feature type="domain" description="C2H2-type" evidence="13">
    <location>
        <begin position="252"/>
        <end position="279"/>
    </location>
</feature>
<dbReference type="PANTHER" id="PTHR23226:SF416">
    <property type="entry name" value="FI01424P"/>
    <property type="match status" value="1"/>
</dbReference>
<keyword evidence="10" id="KW-0539">Nucleus</keyword>
<dbReference type="EMBL" id="JAAVVJ010000005">
    <property type="protein sequence ID" value="KAF7221821.1"/>
    <property type="molecule type" value="Genomic_DNA"/>
</dbReference>
<feature type="domain" description="C2H2-type" evidence="13">
    <location>
        <begin position="280"/>
        <end position="307"/>
    </location>
</feature>
<feature type="region of interest" description="Disordered" evidence="12">
    <location>
        <begin position="133"/>
        <end position="208"/>
    </location>
</feature>
<dbReference type="OMA" id="MDIHYRI"/>
<evidence type="ECO:0000313" key="14">
    <source>
        <dbReference type="EMBL" id="KAF7221821.1"/>
    </source>
</evidence>
<feature type="domain" description="C2H2-type" evidence="13">
    <location>
        <begin position="364"/>
        <end position="391"/>
    </location>
</feature>
<feature type="compositionally biased region" description="Basic and acidic residues" evidence="12">
    <location>
        <begin position="166"/>
        <end position="181"/>
    </location>
</feature>
<keyword evidence="6" id="KW-0862">Zinc</keyword>
<dbReference type="FunFam" id="3.30.160.60:FF:000912">
    <property type="entry name" value="Zinc finger protein 660"/>
    <property type="match status" value="1"/>
</dbReference>
<keyword evidence="9" id="KW-0804">Transcription</keyword>
<gene>
    <name evidence="14" type="ORF">G4P62_008664</name>
</gene>
<dbReference type="InterPro" id="IPR013087">
    <property type="entry name" value="Znf_C2H2_type"/>
</dbReference>
<feature type="compositionally biased region" description="Basic and acidic residues" evidence="12">
    <location>
        <begin position="189"/>
        <end position="208"/>
    </location>
</feature>
<evidence type="ECO:0000313" key="15">
    <source>
        <dbReference type="Proteomes" id="UP000822369"/>
    </source>
</evidence>
<evidence type="ECO:0000256" key="2">
    <source>
        <dbReference type="ARBA" id="ARBA00006991"/>
    </source>
</evidence>
<dbReference type="KEGG" id="nfu:107383705"/>
<evidence type="ECO:0000256" key="9">
    <source>
        <dbReference type="ARBA" id="ARBA00023163"/>
    </source>
</evidence>
<evidence type="ECO:0000256" key="6">
    <source>
        <dbReference type="ARBA" id="ARBA00022833"/>
    </source>
</evidence>
<keyword evidence="5 11" id="KW-0863">Zinc-finger</keyword>
<dbReference type="Proteomes" id="UP000822369">
    <property type="component" value="Chromosome 5"/>
</dbReference>
<name>A0A9D2YJ85_NOTFU</name>